<sequence length="99" mass="11717">MVLASLKQGYQLLKKHNQLEFMDLGQKFKNLYAKCKAQLYVRSDDDNRKYSLICSGGIDNEYNINDKSQKCFNYFKIKQKNKADQDKDMRLLQNLNLIK</sequence>
<evidence type="ECO:0000313" key="1">
    <source>
        <dbReference type="EMBL" id="KRX00727.1"/>
    </source>
</evidence>
<dbReference type="AlphaFoldDB" id="A0A0V0QEW0"/>
<keyword evidence="2" id="KW-1185">Reference proteome</keyword>
<accession>A0A0V0QEW0</accession>
<gene>
    <name evidence="1" type="ORF">PPERSA_02987</name>
</gene>
<proteinExistence type="predicted"/>
<dbReference type="Proteomes" id="UP000054937">
    <property type="component" value="Unassembled WGS sequence"/>
</dbReference>
<dbReference type="EMBL" id="LDAU01000182">
    <property type="protein sequence ID" value="KRX00727.1"/>
    <property type="molecule type" value="Genomic_DNA"/>
</dbReference>
<name>A0A0V0QEW0_PSEPJ</name>
<protein>
    <submittedName>
        <fullName evidence="1">Uncharacterized protein</fullName>
    </submittedName>
</protein>
<organism evidence="1 2">
    <name type="scientific">Pseudocohnilembus persalinus</name>
    <name type="common">Ciliate</name>
    <dbReference type="NCBI Taxonomy" id="266149"/>
    <lineage>
        <taxon>Eukaryota</taxon>
        <taxon>Sar</taxon>
        <taxon>Alveolata</taxon>
        <taxon>Ciliophora</taxon>
        <taxon>Intramacronucleata</taxon>
        <taxon>Oligohymenophorea</taxon>
        <taxon>Scuticociliatia</taxon>
        <taxon>Philasterida</taxon>
        <taxon>Pseudocohnilembidae</taxon>
        <taxon>Pseudocohnilembus</taxon>
    </lineage>
</organism>
<comment type="caution">
    <text evidence="1">The sequence shown here is derived from an EMBL/GenBank/DDBJ whole genome shotgun (WGS) entry which is preliminary data.</text>
</comment>
<evidence type="ECO:0000313" key="2">
    <source>
        <dbReference type="Proteomes" id="UP000054937"/>
    </source>
</evidence>
<dbReference type="InParanoid" id="A0A0V0QEW0"/>
<reference evidence="1 2" key="1">
    <citation type="journal article" date="2015" name="Sci. Rep.">
        <title>Genome of the facultative scuticociliatosis pathogen Pseudocohnilembus persalinus provides insight into its virulence through horizontal gene transfer.</title>
        <authorList>
            <person name="Xiong J."/>
            <person name="Wang G."/>
            <person name="Cheng J."/>
            <person name="Tian M."/>
            <person name="Pan X."/>
            <person name="Warren A."/>
            <person name="Jiang C."/>
            <person name="Yuan D."/>
            <person name="Miao W."/>
        </authorList>
    </citation>
    <scope>NUCLEOTIDE SEQUENCE [LARGE SCALE GENOMIC DNA]</scope>
    <source>
        <strain evidence="1">36N120E</strain>
    </source>
</reference>